<evidence type="ECO:0000313" key="2">
    <source>
        <dbReference type="Proteomes" id="UP000023351"/>
    </source>
</evidence>
<evidence type="ECO:0000313" key="1">
    <source>
        <dbReference type="EMBL" id="EUA70146.1"/>
    </source>
</evidence>
<protein>
    <submittedName>
        <fullName evidence="1">Uncharacterized protein</fullName>
    </submittedName>
</protein>
<dbReference type="Proteomes" id="UP000023351">
    <property type="component" value="Unassembled WGS sequence"/>
</dbReference>
<accession>X8DQ02</accession>
<gene>
    <name evidence="1" type="ORF">I540_1744</name>
</gene>
<proteinExistence type="predicted"/>
<comment type="caution">
    <text evidence="1">The sequence shown here is derived from an EMBL/GenBank/DDBJ whole genome shotgun (WGS) entry which is preliminary data.</text>
</comment>
<dbReference type="EMBL" id="JAOJ01000002">
    <property type="protein sequence ID" value="EUA70146.1"/>
    <property type="molecule type" value="Genomic_DNA"/>
</dbReference>
<dbReference type="AlphaFoldDB" id="X8DQ02"/>
<name>X8DQ02_9MYCO</name>
<organism evidence="1 2">
    <name type="scientific">Mycobacteroides abscessus subsp. bolletii 1513</name>
    <dbReference type="NCBI Taxonomy" id="1299321"/>
    <lineage>
        <taxon>Bacteria</taxon>
        <taxon>Bacillati</taxon>
        <taxon>Actinomycetota</taxon>
        <taxon>Actinomycetes</taxon>
        <taxon>Mycobacteriales</taxon>
        <taxon>Mycobacteriaceae</taxon>
        <taxon>Mycobacteroides</taxon>
        <taxon>Mycobacteroides abscessus</taxon>
    </lineage>
</organism>
<reference evidence="1 2" key="1">
    <citation type="submission" date="2013-12" db="EMBL/GenBank/DDBJ databases">
        <authorList>
            <person name="Zelazny A."/>
            <person name="Olivier K."/>
            <person name="Holland S."/>
            <person name="Lenaerts A."/>
            <person name="Ordway D."/>
            <person name="DeGroote M.A."/>
            <person name="Parker T."/>
            <person name="Sizemore C."/>
            <person name="Tallon L.J."/>
            <person name="Sadzewicz L.K."/>
            <person name="Sengamalay N."/>
            <person name="Fraser C.M."/>
            <person name="Hine E."/>
            <person name="Shefchek K.A."/>
            <person name="Das S.P."/>
            <person name="Tettelin H."/>
        </authorList>
    </citation>
    <scope>NUCLEOTIDE SEQUENCE [LARGE SCALE GENOMIC DNA]</scope>
    <source>
        <strain evidence="1 2">1513</strain>
    </source>
</reference>
<dbReference type="PATRIC" id="fig|1299321.3.peg.1672"/>
<sequence>MREARETRERVAQPDVVVYVDHHAVRRYLDLVIRNFGQTTAYNVRLTLPDLQMAPYTNQVTGETAAAELAKLKAG</sequence>